<proteinExistence type="predicted"/>
<feature type="region of interest" description="Disordered" evidence="1">
    <location>
        <begin position="52"/>
        <end position="105"/>
    </location>
</feature>
<organism evidence="2">
    <name type="scientific">Chromera velia CCMP2878</name>
    <dbReference type="NCBI Taxonomy" id="1169474"/>
    <lineage>
        <taxon>Eukaryota</taxon>
        <taxon>Sar</taxon>
        <taxon>Alveolata</taxon>
        <taxon>Colpodellida</taxon>
        <taxon>Chromeraceae</taxon>
        <taxon>Chromera</taxon>
    </lineage>
</organism>
<dbReference type="VEuPathDB" id="CryptoDB:Cvel_20838"/>
<dbReference type="EMBL" id="CDMZ01001000">
    <property type="protein sequence ID" value="CEM25430.1"/>
    <property type="molecule type" value="Genomic_DNA"/>
</dbReference>
<gene>
    <name evidence="2" type="ORF">Cvel_20838</name>
</gene>
<protein>
    <submittedName>
        <fullName evidence="2">Uncharacterized protein</fullName>
    </submittedName>
</protein>
<feature type="compositionally biased region" description="Gly residues" evidence="1">
    <location>
        <begin position="52"/>
        <end position="70"/>
    </location>
</feature>
<name>A0A0G4G976_9ALVE</name>
<dbReference type="AlphaFoldDB" id="A0A0G4G976"/>
<reference evidence="2" key="1">
    <citation type="submission" date="2014-11" db="EMBL/GenBank/DDBJ databases">
        <authorList>
            <person name="Otto D Thomas"/>
            <person name="Naeem Raeece"/>
        </authorList>
    </citation>
    <scope>NUCLEOTIDE SEQUENCE</scope>
</reference>
<dbReference type="PhylomeDB" id="A0A0G4G976"/>
<sequence>MCGHLQFSSGAEGGAGVGWIPNGAWGGGAWAGAEEEEDAAAAKIPAELSGAEGGAGVGGTPNGAWGGGAWAGAEEEEDAAAAEIPAESSGAEGRAGAGGNGVWEGGAWAGAEEEEDVAAAEIPAECIVAGAAAATATLTTGTSERLRRDSVGGSTLGDSCTSGAASAEGSAAALLSFSCVSKTGTRFTHNPTCRHLRNAGLVISRMQQEKERIEIRPLLPEGRAVHFYSDASRKPKTKEVRKGTVEFWGDETWSHEKGDEWNPVLFKTARSTKLHDHPYSAEMEALKQTVREAWRPCYLIDELTGKFPRVRFYLDSKGVYDSLRSGKCTAEPELQKKLDYVIQGMRRMGVDMLRDVVWTPRELNQADWLTKPIWW</sequence>
<accession>A0A0G4G976</accession>
<feature type="compositionally biased region" description="Gly residues" evidence="1">
    <location>
        <begin position="93"/>
        <end position="105"/>
    </location>
</feature>
<feature type="compositionally biased region" description="Low complexity" evidence="1">
    <location>
        <begin position="81"/>
        <end position="92"/>
    </location>
</feature>
<evidence type="ECO:0000313" key="2">
    <source>
        <dbReference type="EMBL" id="CEM25430.1"/>
    </source>
</evidence>
<evidence type="ECO:0000256" key="1">
    <source>
        <dbReference type="SAM" id="MobiDB-lite"/>
    </source>
</evidence>